<reference evidence="1 2" key="1">
    <citation type="submission" date="2016-10" db="EMBL/GenBank/DDBJ databases">
        <authorList>
            <person name="de Groot N.N."/>
        </authorList>
    </citation>
    <scope>NUCLEOTIDE SEQUENCE [LARGE SCALE GENOMIC DNA]</scope>
    <source>
        <strain evidence="1 2">LMG 18387</strain>
    </source>
</reference>
<protein>
    <submittedName>
        <fullName evidence="1">Uncharacterized protein</fullName>
    </submittedName>
</protein>
<gene>
    <name evidence="1" type="ORF">SAMN05216588_114104</name>
</gene>
<dbReference type="AlphaFoldDB" id="A0A1G8JEE2"/>
<name>A0A1G8JEE2_9GAMM</name>
<dbReference type="EMBL" id="FNDG01000014">
    <property type="protein sequence ID" value="SDI29433.1"/>
    <property type="molecule type" value="Genomic_DNA"/>
</dbReference>
<evidence type="ECO:0000313" key="1">
    <source>
        <dbReference type="EMBL" id="SDI29433.1"/>
    </source>
</evidence>
<dbReference type="Proteomes" id="UP000198606">
    <property type="component" value="Unassembled WGS sequence"/>
</dbReference>
<sequence length="43" mass="4725">MPDGCRSSGGGAVMLMMRRIIVAINLWIDARGSARLKSAWQFT</sequence>
<accession>A0A1G8JEE2</accession>
<dbReference type="STRING" id="29435.SAMN05216588_114104"/>
<proteinExistence type="predicted"/>
<organism evidence="1 2">
    <name type="scientific">Phytopseudomonas flavescens</name>
    <dbReference type="NCBI Taxonomy" id="29435"/>
    <lineage>
        <taxon>Bacteria</taxon>
        <taxon>Pseudomonadati</taxon>
        <taxon>Pseudomonadota</taxon>
        <taxon>Gammaproteobacteria</taxon>
        <taxon>Pseudomonadales</taxon>
        <taxon>Pseudomonadaceae</taxon>
        <taxon>Phytopseudomonas</taxon>
    </lineage>
</organism>
<evidence type="ECO:0000313" key="2">
    <source>
        <dbReference type="Proteomes" id="UP000198606"/>
    </source>
</evidence>